<feature type="compositionally biased region" description="Basic and acidic residues" evidence="6">
    <location>
        <begin position="238"/>
        <end position="268"/>
    </location>
</feature>
<dbReference type="GO" id="GO:1904161">
    <property type="term" value="P:DNA synthesis involved in UV-damage excision repair"/>
    <property type="evidence" value="ECO:0007669"/>
    <property type="project" value="TreeGrafter"/>
</dbReference>
<dbReference type="Pfam" id="PF09507">
    <property type="entry name" value="CDC27"/>
    <property type="match status" value="1"/>
</dbReference>
<name>A0A6I9XLG0_9HYME</name>
<comment type="subcellular location">
    <subcellularLocation>
        <location evidence="1">Nucleus</location>
    </subcellularLocation>
</comment>
<dbReference type="PANTHER" id="PTHR17598:SF13">
    <property type="entry name" value="DNA POLYMERASE DELTA SUBUNIT 3"/>
    <property type="match status" value="1"/>
</dbReference>
<evidence type="ECO:0000256" key="4">
    <source>
        <dbReference type="ARBA" id="ARBA00023242"/>
    </source>
</evidence>
<dbReference type="Gene3D" id="3.90.1030.20">
    <property type="entry name" value="DNA polymerase delta, p66 (Cdc27) subunit, wHTH domain"/>
    <property type="match status" value="1"/>
</dbReference>
<dbReference type="AlphaFoldDB" id="A0A6I9XLG0"/>
<keyword evidence="7" id="KW-1185">Reference proteome</keyword>
<dbReference type="InterPro" id="IPR041913">
    <property type="entry name" value="POLD3_sf"/>
</dbReference>
<keyword evidence="3" id="KW-0235">DNA replication</keyword>
<sequence>MTMGALNEYLETLAGYIFDNDKLVTYKWLSKELHVHVNVAKQILWEFYQNYNKNNNIECTYLLIGLLKDKGMRVEVVKESNVSKAKEKFSKIISEHLYSVHKPLADLELLANSDSGDINYSAIKCDACKERSDEEMQLLRWGTVAKKITMENMTSLKSTDFLNPSKTEKNPITAKKHGFNNLFNKTGKTKSSEKLKSFFQEDDRNSMKEDKDSCKEKDSTKENKTLTEKANNLTEEEKDVKKDKNSINKNKDFSKDSVEKINSIEKNKGSIINSSTKKTQNNSVKKGRLDNFFGKQTFPSKSIVEITSPEKTNDNVKKESTEGKVVKEKKSGKKRNRSKDTDEVAKKRKRIVIQDDSSDSEIQSDVEMEESVSEPEPEIPAKSKSPSPPKVKHENGKRKVLKLVNKTYKEGEYIVTKKEHIYVSCSEDEEEKKEEEIRKRKRKAETKIEKVKKKQSTLTAFFKKS</sequence>
<evidence type="ECO:0000313" key="8">
    <source>
        <dbReference type="RefSeq" id="XP_011646776.1"/>
    </source>
</evidence>
<dbReference type="InterPro" id="IPR019038">
    <property type="entry name" value="POLD3"/>
</dbReference>
<proteinExistence type="predicted"/>
<keyword evidence="5" id="KW-0175">Coiled coil</keyword>
<evidence type="ECO:0000256" key="3">
    <source>
        <dbReference type="ARBA" id="ARBA00022705"/>
    </source>
</evidence>
<dbReference type="KEGG" id="pbar:105433268"/>
<evidence type="ECO:0000256" key="5">
    <source>
        <dbReference type="SAM" id="Coils"/>
    </source>
</evidence>
<evidence type="ECO:0000313" key="7">
    <source>
        <dbReference type="Proteomes" id="UP000504615"/>
    </source>
</evidence>
<evidence type="ECO:0000256" key="6">
    <source>
        <dbReference type="SAM" id="MobiDB-lite"/>
    </source>
</evidence>
<dbReference type="GO" id="GO:0043625">
    <property type="term" value="C:delta DNA polymerase complex"/>
    <property type="evidence" value="ECO:0007669"/>
    <property type="project" value="InterPro"/>
</dbReference>
<dbReference type="GO" id="GO:0006297">
    <property type="term" value="P:nucleotide-excision repair, DNA gap filling"/>
    <property type="evidence" value="ECO:0007669"/>
    <property type="project" value="TreeGrafter"/>
</dbReference>
<gene>
    <name evidence="8" type="primary">LOC105433268</name>
</gene>
<protein>
    <recommendedName>
        <fullName evidence="2">DNA polymerase delta subunit 3</fullName>
    </recommendedName>
</protein>
<dbReference type="RefSeq" id="XP_011646776.1">
    <property type="nucleotide sequence ID" value="XM_011648474.1"/>
</dbReference>
<dbReference type="GO" id="GO:0003887">
    <property type="term" value="F:DNA-directed DNA polymerase activity"/>
    <property type="evidence" value="ECO:0007669"/>
    <property type="project" value="TreeGrafter"/>
</dbReference>
<evidence type="ECO:0000256" key="2">
    <source>
        <dbReference type="ARBA" id="ARBA00017589"/>
    </source>
</evidence>
<dbReference type="GeneID" id="105433268"/>
<dbReference type="GO" id="GO:0006271">
    <property type="term" value="P:DNA strand elongation involved in DNA replication"/>
    <property type="evidence" value="ECO:0007669"/>
    <property type="project" value="TreeGrafter"/>
</dbReference>
<organism evidence="7 8">
    <name type="scientific">Pogonomyrmex barbatus</name>
    <name type="common">red harvester ant</name>
    <dbReference type="NCBI Taxonomy" id="144034"/>
    <lineage>
        <taxon>Eukaryota</taxon>
        <taxon>Metazoa</taxon>
        <taxon>Ecdysozoa</taxon>
        <taxon>Arthropoda</taxon>
        <taxon>Hexapoda</taxon>
        <taxon>Insecta</taxon>
        <taxon>Pterygota</taxon>
        <taxon>Neoptera</taxon>
        <taxon>Endopterygota</taxon>
        <taxon>Hymenoptera</taxon>
        <taxon>Apocrita</taxon>
        <taxon>Aculeata</taxon>
        <taxon>Formicoidea</taxon>
        <taxon>Formicidae</taxon>
        <taxon>Myrmicinae</taxon>
        <taxon>Pogonomyrmex</taxon>
    </lineage>
</organism>
<feature type="compositionally biased region" description="Polar residues" evidence="6">
    <location>
        <begin position="270"/>
        <end position="284"/>
    </location>
</feature>
<evidence type="ECO:0000256" key="1">
    <source>
        <dbReference type="ARBA" id="ARBA00004123"/>
    </source>
</evidence>
<dbReference type="OrthoDB" id="514823at2759"/>
<feature type="region of interest" description="Disordered" evidence="6">
    <location>
        <begin position="167"/>
        <end position="398"/>
    </location>
</feature>
<feature type="coiled-coil region" evidence="5">
    <location>
        <begin position="427"/>
        <end position="454"/>
    </location>
</feature>
<reference evidence="8" key="1">
    <citation type="submission" date="2025-08" db="UniProtKB">
        <authorList>
            <consortium name="RefSeq"/>
        </authorList>
    </citation>
    <scope>IDENTIFICATION</scope>
</reference>
<dbReference type="PANTHER" id="PTHR17598">
    <property type="entry name" value="DNA POLYMERASE DELTA SUBUNIT 3"/>
    <property type="match status" value="1"/>
</dbReference>
<keyword evidence="4" id="KW-0539">Nucleus</keyword>
<feature type="compositionally biased region" description="Acidic residues" evidence="6">
    <location>
        <begin position="356"/>
        <end position="377"/>
    </location>
</feature>
<feature type="compositionally biased region" description="Basic and acidic residues" evidence="6">
    <location>
        <begin position="190"/>
        <end position="227"/>
    </location>
</feature>
<accession>A0A6I9XLG0</accession>
<dbReference type="Proteomes" id="UP000504615">
    <property type="component" value="Unplaced"/>
</dbReference>
<feature type="compositionally biased region" description="Basic and acidic residues" evidence="6">
    <location>
        <begin position="311"/>
        <end position="329"/>
    </location>
</feature>